<dbReference type="PANTHER" id="PTHR46268:SF15">
    <property type="entry name" value="UNIVERSAL STRESS PROTEIN HP_0031"/>
    <property type="match status" value="1"/>
</dbReference>
<dbReference type="Pfam" id="PF00582">
    <property type="entry name" value="Usp"/>
    <property type="match status" value="2"/>
</dbReference>
<dbReference type="PANTHER" id="PTHR46268">
    <property type="entry name" value="STRESS RESPONSE PROTEIN NHAX"/>
    <property type="match status" value="1"/>
</dbReference>
<proteinExistence type="inferred from homology"/>
<evidence type="ECO:0000313" key="4">
    <source>
        <dbReference type="Proteomes" id="UP000239895"/>
    </source>
</evidence>
<dbReference type="Gene3D" id="3.40.50.620">
    <property type="entry name" value="HUPs"/>
    <property type="match status" value="2"/>
</dbReference>
<evidence type="ECO:0000259" key="2">
    <source>
        <dbReference type="Pfam" id="PF00582"/>
    </source>
</evidence>
<accession>A0ABX5EA05</accession>
<dbReference type="PRINTS" id="PR01438">
    <property type="entry name" value="UNVRSLSTRESS"/>
</dbReference>
<dbReference type="Proteomes" id="UP000239895">
    <property type="component" value="Unassembled WGS sequence"/>
</dbReference>
<name>A0ABX5EA05_9MICO</name>
<dbReference type="SUPFAM" id="SSF52402">
    <property type="entry name" value="Adenine nucleotide alpha hydrolases-like"/>
    <property type="match status" value="2"/>
</dbReference>
<comment type="caution">
    <text evidence="3">The sequence shown here is derived from an EMBL/GenBank/DDBJ whole genome shotgun (WGS) entry which is preliminary data.</text>
</comment>
<dbReference type="EMBL" id="PVTX01000013">
    <property type="protein sequence ID" value="PRZ03580.1"/>
    <property type="molecule type" value="Genomic_DNA"/>
</dbReference>
<organism evidence="3 4">
    <name type="scientific">Isoptericola halotolerans</name>
    <dbReference type="NCBI Taxonomy" id="300560"/>
    <lineage>
        <taxon>Bacteria</taxon>
        <taxon>Bacillati</taxon>
        <taxon>Actinomycetota</taxon>
        <taxon>Actinomycetes</taxon>
        <taxon>Micrococcales</taxon>
        <taxon>Promicromonosporaceae</taxon>
        <taxon>Isoptericola</taxon>
    </lineage>
</organism>
<evidence type="ECO:0000313" key="3">
    <source>
        <dbReference type="EMBL" id="PRZ03580.1"/>
    </source>
</evidence>
<dbReference type="InterPro" id="IPR006015">
    <property type="entry name" value="Universal_stress_UspA"/>
</dbReference>
<evidence type="ECO:0000256" key="1">
    <source>
        <dbReference type="ARBA" id="ARBA00008791"/>
    </source>
</evidence>
<dbReference type="InterPro" id="IPR006016">
    <property type="entry name" value="UspA"/>
</dbReference>
<sequence>MTDISSDLPIVVGVDGSPEAARALEFAVQQARRDHCSLSLVCAIHEVVPIGPMLPLIAGDSLLDVGRQLLVDARDLVEEASDGAVGVRLEVALGPAVDLLAAASDQARLVVLGHRSLSLVERVFTGSTTFGVAARADCPVVSVPLETDLETPRHRVVAAIDGSPGSAHVLAQASSAAAQRSATLEVLHCWRLNPFYSYLVDEWSVQEEWGKQTHAIIDGLVEEAARAHPGLTVETHLEYAEVADTLVRRSAGADLMVLGRHGHGGPGARMVAAVLGAVTRAVLQHAPCPVEVVPARRHRAS</sequence>
<feature type="domain" description="UspA" evidence="2">
    <location>
        <begin position="10"/>
        <end position="144"/>
    </location>
</feature>
<keyword evidence="4" id="KW-1185">Reference proteome</keyword>
<gene>
    <name evidence="3" type="ORF">BCL65_11381</name>
</gene>
<dbReference type="InterPro" id="IPR014729">
    <property type="entry name" value="Rossmann-like_a/b/a_fold"/>
</dbReference>
<feature type="domain" description="UspA" evidence="2">
    <location>
        <begin position="154"/>
        <end position="294"/>
    </location>
</feature>
<comment type="similarity">
    <text evidence="1">Belongs to the universal stress protein A family.</text>
</comment>
<dbReference type="RefSeq" id="WP_165800053.1">
    <property type="nucleotide sequence ID" value="NZ_PVTX01000013.1"/>
</dbReference>
<protein>
    <submittedName>
        <fullName evidence="3">Nucleotide-binding universal stress UspA family protein</fullName>
    </submittedName>
</protein>
<reference evidence="3 4" key="1">
    <citation type="submission" date="2018-03" db="EMBL/GenBank/DDBJ databases">
        <title>Comparative analysis of microorganisms from saline springs in Andes Mountain Range, Colombia.</title>
        <authorList>
            <person name="Rubin E."/>
        </authorList>
    </citation>
    <scope>NUCLEOTIDE SEQUENCE [LARGE SCALE GENOMIC DNA]</scope>
    <source>
        <strain evidence="3 4">CG 23</strain>
    </source>
</reference>
<dbReference type="CDD" id="cd00293">
    <property type="entry name" value="USP-like"/>
    <property type="match status" value="1"/>
</dbReference>